<protein>
    <submittedName>
        <fullName evidence="1">Uncharacterized protein</fullName>
    </submittedName>
</protein>
<name>A0AAN8Z0T8_9MAGN</name>
<dbReference type="Proteomes" id="UP001370490">
    <property type="component" value="Unassembled WGS sequence"/>
</dbReference>
<sequence>MPGALLLQRLFYAFSNCHFITPSICSIPFQNILFSPPPPTYYKPLFPSLLSHPPFTLSLSISRSLSLSLSQ</sequence>
<evidence type="ECO:0000313" key="2">
    <source>
        <dbReference type="Proteomes" id="UP001370490"/>
    </source>
</evidence>
<reference evidence="1 2" key="1">
    <citation type="submission" date="2023-12" db="EMBL/GenBank/DDBJ databases">
        <title>A high-quality genome assembly for Dillenia turbinata (Dilleniales).</title>
        <authorList>
            <person name="Chanderbali A."/>
        </authorList>
    </citation>
    <scope>NUCLEOTIDE SEQUENCE [LARGE SCALE GENOMIC DNA]</scope>
    <source>
        <strain evidence="1">LSX21</strain>
        <tissue evidence="1">Leaf</tissue>
    </source>
</reference>
<accession>A0AAN8Z0T8</accession>
<comment type="caution">
    <text evidence="1">The sequence shown here is derived from an EMBL/GenBank/DDBJ whole genome shotgun (WGS) entry which is preliminary data.</text>
</comment>
<evidence type="ECO:0000313" key="1">
    <source>
        <dbReference type="EMBL" id="KAK6920311.1"/>
    </source>
</evidence>
<organism evidence="1 2">
    <name type="scientific">Dillenia turbinata</name>
    <dbReference type="NCBI Taxonomy" id="194707"/>
    <lineage>
        <taxon>Eukaryota</taxon>
        <taxon>Viridiplantae</taxon>
        <taxon>Streptophyta</taxon>
        <taxon>Embryophyta</taxon>
        <taxon>Tracheophyta</taxon>
        <taxon>Spermatophyta</taxon>
        <taxon>Magnoliopsida</taxon>
        <taxon>eudicotyledons</taxon>
        <taxon>Gunneridae</taxon>
        <taxon>Pentapetalae</taxon>
        <taxon>Dilleniales</taxon>
        <taxon>Dilleniaceae</taxon>
        <taxon>Dillenia</taxon>
    </lineage>
</organism>
<keyword evidence="2" id="KW-1185">Reference proteome</keyword>
<dbReference type="EMBL" id="JBAMMX010000021">
    <property type="protein sequence ID" value="KAK6920311.1"/>
    <property type="molecule type" value="Genomic_DNA"/>
</dbReference>
<proteinExistence type="predicted"/>
<dbReference type="AlphaFoldDB" id="A0AAN8Z0T8"/>
<gene>
    <name evidence="1" type="ORF">RJ641_016215</name>
</gene>